<dbReference type="GO" id="GO:0015074">
    <property type="term" value="P:DNA integration"/>
    <property type="evidence" value="ECO:0007669"/>
    <property type="project" value="InterPro"/>
</dbReference>
<dbReference type="InterPro" id="IPR001584">
    <property type="entry name" value="Integrase_cat-core"/>
</dbReference>
<feature type="domain" description="Integrase catalytic" evidence="2">
    <location>
        <begin position="434"/>
        <end position="591"/>
    </location>
</feature>
<dbReference type="Pfam" id="PF13683">
    <property type="entry name" value="rve_3"/>
    <property type="match status" value="1"/>
</dbReference>
<dbReference type="Pfam" id="PF17921">
    <property type="entry name" value="Integrase_H2C2"/>
    <property type="match status" value="1"/>
</dbReference>
<dbReference type="OrthoDB" id="775972at2759"/>
<feature type="region of interest" description="Disordered" evidence="1">
    <location>
        <begin position="698"/>
        <end position="753"/>
    </location>
</feature>
<dbReference type="EMBL" id="JABANP010000288">
    <property type="protein sequence ID" value="KAF4684891.1"/>
    <property type="molecule type" value="Genomic_DNA"/>
</dbReference>
<dbReference type="InterPro" id="IPR012337">
    <property type="entry name" value="RNaseH-like_sf"/>
</dbReference>
<dbReference type="InterPro" id="IPR043502">
    <property type="entry name" value="DNA/RNA_pol_sf"/>
</dbReference>
<protein>
    <recommendedName>
        <fullName evidence="2">Integrase catalytic domain-containing protein</fullName>
    </recommendedName>
</protein>
<dbReference type="PANTHER" id="PTHR37984">
    <property type="entry name" value="PROTEIN CBG26694"/>
    <property type="match status" value="1"/>
</dbReference>
<dbReference type="PANTHER" id="PTHR37984:SF5">
    <property type="entry name" value="PROTEIN NYNRIN-LIKE"/>
    <property type="match status" value="1"/>
</dbReference>
<dbReference type="PROSITE" id="PS50994">
    <property type="entry name" value="INTEGRASE"/>
    <property type="match status" value="1"/>
</dbReference>
<organism evidence="3 4">
    <name type="scientific">Perkinsus olseni</name>
    <name type="common">Perkinsus atlanticus</name>
    <dbReference type="NCBI Taxonomy" id="32597"/>
    <lineage>
        <taxon>Eukaryota</taxon>
        <taxon>Sar</taxon>
        <taxon>Alveolata</taxon>
        <taxon>Perkinsozoa</taxon>
        <taxon>Perkinsea</taxon>
        <taxon>Perkinsida</taxon>
        <taxon>Perkinsidae</taxon>
        <taxon>Perkinsus</taxon>
    </lineage>
</organism>
<dbReference type="Proteomes" id="UP000541610">
    <property type="component" value="Unassembled WGS sequence"/>
</dbReference>
<dbReference type="Gene3D" id="3.10.10.10">
    <property type="entry name" value="HIV Type 1 Reverse Transcriptase, subunit A, domain 1"/>
    <property type="match status" value="1"/>
</dbReference>
<reference evidence="3 4" key="1">
    <citation type="submission" date="2020-04" db="EMBL/GenBank/DDBJ databases">
        <title>Perkinsus olseni comparative genomics.</title>
        <authorList>
            <person name="Bogema D.R."/>
        </authorList>
    </citation>
    <scope>NUCLEOTIDE SEQUENCE [LARGE SCALE GENOMIC DNA]</scope>
    <source>
        <strain evidence="3">00978-12</strain>
    </source>
</reference>
<dbReference type="InterPro" id="IPR036397">
    <property type="entry name" value="RNaseH_sf"/>
</dbReference>
<evidence type="ECO:0000259" key="2">
    <source>
        <dbReference type="PROSITE" id="PS50994"/>
    </source>
</evidence>
<dbReference type="InterPro" id="IPR043128">
    <property type="entry name" value="Rev_trsase/Diguanyl_cyclase"/>
</dbReference>
<evidence type="ECO:0000313" key="3">
    <source>
        <dbReference type="EMBL" id="KAF4684891.1"/>
    </source>
</evidence>
<evidence type="ECO:0000313" key="4">
    <source>
        <dbReference type="Proteomes" id="UP000541610"/>
    </source>
</evidence>
<dbReference type="InterPro" id="IPR050951">
    <property type="entry name" value="Retrovirus_Pol_polyprotein"/>
</dbReference>
<accession>A0A7J6NPC2</accession>
<evidence type="ECO:0000256" key="1">
    <source>
        <dbReference type="SAM" id="MobiDB-lite"/>
    </source>
</evidence>
<gene>
    <name evidence="3" type="ORF">FOZ60_007168</name>
</gene>
<dbReference type="InterPro" id="IPR041588">
    <property type="entry name" value="Integrase_H2C2"/>
</dbReference>
<comment type="caution">
    <text evidence="3">The sequence shown here is derived from an EMBL/GenBank/DDBJ whole genome shotgun (WGS) entry which is preliminary data.</text>
</comment>
<dbReference type="GO" id="GO:0003676">
    <property type="term" value="F:nucleic acid binding"/>
    <property type="evidence" value="ECO:0007669"/>
    <property type="project" value="InterPro"/>
</dbReference>
<proteinExistence type="predicted"/>
<dbReference type="Gene3D" id="1.10.340.70">
    <property type="match status" value="1"/>
</dbReference>
<sequence length="753" mass="85246">MPSCRLEETISADGLSVVAVSLDAPDCRAVRHPISQGSDRFYWEVAWKWKDSQPPQGRISCPEEYGSICDLPEHHFQSLRDELTAWFQKGWIVVVPPLEYHKMKCVLPLVLAFSAHKSTVLRPCHDFSVLNRYCVASSDEDAAVCNVSLRSWREFSEGTILDIKKAYLSLRVEESLTWYQCFRVPTDCINDPSISCDTGYIYLRLCRCGFGQLSSPRLLKMVTDYCLRKENIKKYFDDIFVPLCKGVSASKHQSDVDRVRALLAQEDLYTKEPTSIQDSRVLGLQISKVGDELFWRRRVDITDFLEFDDRICSDEAVSYQDCSSEEGVSRFWPTKDELLAVNSSVSRPFIDKGVTESDEGLLYYKGLLYLPVVFRAKLVRGVHLSLLHAGSADVESVIKRIYNWPRMSDDIRNIIATCTNMACERNKSTPSRFTAVSPRRLATSCWSCVAVDVFHCESFPILSIIDEYSRFALLRLLQFEKADDAYDALMSCFDCPLFGYPLYLRADRGIFVALRQRLRLVGVVLVLTSGHRPMANGVVERLHNTIRLRLSVLPSSDSLTSRLAKVIATYNASPHSSLDYRSPAEVFLSRPIRDKFQLPLPVPDVDVSPDLPTFDRDDHVWLLKPPNERRSGSRFYDYPFRVVECSPYAYKLVRADGTGRLVTATVDRLVLCRQQPNSSMEAVPAGPTTPQSQDELFLEVASSSSSEESDEQPIAVPQVAGHLPPRNRRPPVRFEPGGDPRQLSFNGEGYALD</sequence>
<dbReference type="AlphaFoldDB" id="A0A7J6NPC2"/>
<name>A0A7J6NPC2_PEROL</name>
<dbReference type="SUPFAM" id="SSF56672">
    <property type="entry name" value="DNA/RNA polymerases"/>
    <property type="match status" value="1"/>
</dbReference>
<dbReference type="Gene3D" id="3.30.70.270">
    <property type="match status" value="1"/>
</dbReference>
<dbReference type="SUPFAM" id="SSF53098">
    <property type="entry name" value="Ribonuclease H-like"/>
    <property type="match status" value="1"/>
</dbReference>
<dbReference type="Gene3D" id="3.30.420.10">
    <property type="entry name" value="Ribonuclease H-like superfamily/Ribonuclease H"/>
    <property type="match status" value="1"/>
</dbReference>